<accession>A0A6J5WFD9</accession>
<keyword evidence="2" id="KW-1185">Reference proteome</keyword>
<name>A0A6J5WFD9_PRUAR</name>
<dbReference type="PANTHER" id="PTHR47481">
    <property type="match status" value="1"/>
</dbReference>
<dbReference type="PANTHER" id="PTHR47481:SF31">
    <property type="entry name" value="OS01G0873500 PROTEIN"/>
    <property type="match status" value="1"/>
</dbReference>
<gene>
    <name evidence="1" type="ORF">ORAREDHAP_LOCUS10962</name>
</gene>
<dbReference type="EMBL" id="CAEKKB010000002">
    <property type="protein sequence ID" value="CAB4298527.1"/>
    <property type="molecule type" value="Genomic_DNA"/>
</dbReference>
<evidence type="ECO:0000313" key="1">
    <source>
        <dbReference type="EMBL" id="CAB4298527.1"/>
    </source>
</evidence>
<protein>
    <submittedName>
        <fullName evidence="1">Uncharacterized protein</fullName>
    </submittedName>
</protein>
<organism evidence="1 2">
    <name type="scientific">Prunus armeniaca</name>
    <name type="common">Apricot</name>
    <name type="synonym">Armeniaca vulgaris</name>
    <dbReference type="NCBI Taxonomy" id="36596"/>
    <lineage>
        <taxon>Eukaryota</taxon>
        <taxon>Viridiplantae</taxon>
        <taxon>Streptophyta</taxon>
        <taxon>Embryophyta</taxon>
        <taxon>Tracheophyta</taxon>
        <taxon>Spermatophyta</taxon>
        <taxon>Magnoliopsida</taxon>
        <taxon>eudicotyledons</taxon>
        <taxon>Gunneridae</taxon>
        <taxon>Pentapetalae</taxon>
        <taxon>rosids</taxon>
        <taxon>fabids</taxon>
        <taxon>Rosales</taxon>
        <taxon>Rosaceae</taxon>
        <taxon>Amygdaloideae</taxon>
        <taxon>Amygdaleae</taxon>
        <taxon>Prunus</taxon>
    </lineage>
</organism>
<dbReference type="Proteomes" id="UP000507245">
    <property type="component" value="Unassembled WGS sequence"/>
</dbReference>
<proteinExistence type="predicted"/>
<sequence>MASSSAFVNPFSDYDPTISDFALHTYTPPIWAQHVPNLLPLKLTRDNYLLWKNLFLPMLQNYDMLGIIDGTEPCPPQFISSPKNTLTPNPAFSNWTKKDLTCKIWINFALSDTVLPYTVGATSSRDLWLTPEKRFAALTRSHLLQLKARLQTIKKGSLTMLEYIQQIKTIAYSLAAVVALLADTDFIAHIFQGLPTEYDAFYTSIRVRSEPLSPKDLHGLLLSE</sequence>
<dbReference type="Pfam" id="PF14223">
    <property type="entry name" value="Retrotran_gag_2"/>
    <property type="match status" value="1"/>
</dbReference>
<dbReference type="OrthoDB" id="1166576at2759"/>
<reference evidence="2" key="1">
    <citation type="journal article" date="2020" name="Genome Biol.">
        <title>Gamete binning: chromosome-level and haplotype-resolved genome assembly enabled by high-throughput single-cell sequencing of gamete genomes.</title>
        <authorList>
            <person name="Campoy J.A."/>
            <person name="Sun H."/>
            <person name="Goel M."/>
            <person name="Jiao W.-B."/>
            <person name="Folz-Donahue K."/>
            <person name="Wang N."/>
            <person name="Rubio M."/>
            <person name="Liu C."/>
            <person name="Kukat C."/>
            <person name="Ruiz D."/>
            <person name="Huettel B."/>
            <person name="Schneeberger K."/>
        </authorList>
    </citation>
    <scope>NUCLEOTIDE SEQUENCE [LARGE SCALE GENOMIC DNA]</scope>
    <source>
        <strain evidence="2">cv. Rojo Pasion</strain>
    </source>
</reference>
<evidence type="ECO:0000313" key="2">
    <source>
        <dbReference type="Proteomes" id="UP000507245"/>
    </source>
</evidence>
<dbReference type="AlphaFoldDB" id="A0A6J5WFD9"/>